<proteinExistence type="predicted"/>
<feature type="region of interest" description="Disordered" evidence="1">
    <location>
        <begin position="127"/>
        <end position="147"/>
    </location>
</feature>
<gene>
    <name evidence="2" type="ORF">LWI29_012382</name>
</gene>
<reference evidence="2" key="1">
    <citation type="journal article" date="2022" name="Plant J.">
        <title>Strategies of tolerance reflected in two North American maple genomes.</title>
        <authorList>
            <person name="McEvoy S.L."/>
            <person name="Sezen U.U."/>
            <person name="Trouern-Trend A."/>
            <person name="McMahon S.M."/>
            <person name="Schaberg P.G."/>
            <person name="Yang J."/>
            <person name="Wegrzyn J.L."/>
            <person name="Swenson N.G."/>
        </authorList>
    </citation>
    <scope>NUCLEOTIDE SEQUENCE</scope>
    <source>
        <strain evidence="2">NS2018</strain>
    </source>
</reference>
<reference evidence="2" key="2">
    <citation type="submission" date="2023-06" db="EMBL/GenBank/DDBJ databases">
        <authorList>
            <person name="Swenson N.G."/>
            <person name="Wegrzyn J.L."/>
            <person name="Mcevoy S.L."/>
        </authorList>
    </citation>
    <scope>NUCLEOTIDE SEQUENCE</scope>
    <source>
        <strain evidence="2">NS2018</strain>
        <tissue evidence="2">Leaf</tissue>
    </source>
</reference>
<dbReference type="AlphaFoldDB" id="A0AA39RX20"/>
<protein>
    <submittedName>
        <fullName evidence="2">Uncharacterized protein</fullName>
    </submittedName>
</protein>
<keyword evidence="3" id="KW-1185">Reference proteome</keyword>
<dbReference type="Proteomes" id="UP001168877">
    <property type="component" value="Unassembled WGS sequence"/>
</dbReference>
<evidence type="ECO:0000313" key="2">
    <source>
        <dbReference type="EMBL" id="KAK0581313.1"/>
    </source>
</evidence>
<sequence length="147" mass="16383">MSNKDQEVSSSSNDTVIQAMQQQFERMFKVIGDVRDHLKRHVEAITRLQGEPRRGRQPAFVNDVYDGGEDTDNGQATIIGQDVNPRRQIRRGEDLHRTPETSSSAAIIDNNGVFEGSYLVTPPKNVIGKKKGSTDQDDRVGKLPMCS</sequence>
<name>A0AA39RX20_ACESA</name>
<accession>A0AA39RX20</accession>
<organism evidence="2 3">
    <name type="scientific">Acer saccharum</name>
    <name type="common">Sugar maple</name>
    <dbReference type="NCBI Taxonomy" id="4024"/>
    <lineage>
        <taxon>Eukaryota</taxon>
        <taxon>Viridiplantae</taxon>
        <taxon>Streptophyta</taxon>
        <taxon>Embryophyta</taxon>
        <taxon>Tracheophyta</taxon>
        <taxon>Spermatophyta</taxon>
        <taxon>Magnoliopsida</taxon>
        <taxon>eudicotyledons</taxon>
        <taxon>Gunneridae</taxon>
        <taxon>Pentapetalae</taxon>
        <taxon>rosids</taxon>
        <taxon>malvids</taxon>
        <taxon>Sapindales</taxon>
        <taxon>Sapindaceae</taxon>
        <taxon>Hippocastanoideae</taxon>
        <taxon>Acereae</taxon>
        <taxon>Acer</taxon>
    </lineage>
</organism>
<feature type="compositionally biased region" description="Basic and acidic residues" evidence="1">
    <location>
        <begin position="132"/>
        <end position="141"/>
    </location>
</feature>
<comment type="caution">
    <text evidence="2">The sequence shown here is derived from an EMBL/GenBank/DDBJ whole genome shotgun (WGS) entry which is preliminary data.</text>
</comment>
<dbReference type="EMBL" id="JAUESC010000384">
    <property type="protein sequence ID" value="KAK0581313.1"/>
    <property type="molecule type" value="Genomic_DNA"/>
</dbReference>
<evidence type="ECO:0000256" key="1">
    <source>
        <dbReference type="SAM" id="MobiDB-lite"/>
    </source>
</evidence>
<evidence type="ECO:0000313" key="3">
    <source>
        <dbReference type="Proteomes" id="UP001168877"/>
    </source>
</evidence>